<dbReference type="InterPro" id="IPR018193">
    <property type="entry name" value="Glyc_kinase_flavodox-like_fold"/>
</dbReference>
<dbReference type="Gene3D" id="3.90.1510.10">
    <property type="entry name" value="Glycerate kinase, domain 2"/>
    <property type="match status" value="1"/>
</dbReference>
<sequence>MHILIATNAFKHSLDAEEAALAIQTGLRQSKAVHTSECFPVGDGGDGTGPLIIKKCRGIVLDAVVHDALGRSINASFGLINAGETAVIEMADASGLRSLKHEELDPLRASSSGTGELMGSALDKGVSSIVIGMGGSATVDGGTGILKALGARFLNAAGDELAVLPQDLTDLETVDLSGLDERILKCKVTVLCDVDNLLLGEQGSAAIFGPQKGASADAVKKLDAALARLAAVALRQTGRDMAAVKYGGTAGGAAAGLYAFLNASLVNGIDHFLRLTNFDAAVEKADLVITGEGSIDEQTLQGKGPFGVAYQAKLKGLPVIAFAGKVPLGRIPGLQQYFDVLMAIGQQPSDLAAALANTKSNLIRTAEDAGNLLVLMQQNS</sequence>
<dbReference type="InterPro" id="IPR036129">
    <property type="entry name" value="Glycerate_kinase_sf"/>
</dbReference>
<dbReference type="RefSeq" id="WP_090556656.1">
    <property type="nucleotide sequence ID" value="NZ_FNRA01000005.1"/>
</dbReference>
<dbReference type="PANTHER" id="PTHR21599:SF0">
    <property type="entry name" value="GLYCERATE KINASE"/>
    <property type="match status" value="1"/>
</dbReference>
<name>A0A1H4DY62_9SPHI</name>
<dbReference type="GO" id="GO:0008887">
    <property type="term" value="F:glycerate kinase activity"/>
    <property type="evidence" value="ECO:0007669"/>
    <property type="project" value="UniProtKB-UniRule"/>
</dbReference>
<dbReference type="GO" id="GO:0031388">
    <property type="term" value="P:organic acid phosphorylation"/>
    <property type="evidence" value="ECO:0007669"/>
    <property type="project" value="UniProtKB-UniRule"/>
</dbReference>
<dbReference type="PIRSF" id="PIRSF006078">
    <property type="entry name" value="GlxK"/>
    <property type="match status" value="1"/>
</dbReference>
<organism evidence="5 6">
    <name type="scientific">Pedobacter hartonius</name>
    <dbReference type="NCBI Taxonomy" id="425514"/>
    <lineage>
        <taxon>Bacteria</taxon>
        <taxon>Pseudomonadati</taxon>
        <taxon>Bacteroidota</taxon>
        <taxon>Sphingobacteriia</taxon>
        <taxon>Sphingobacteriales</taxon>
        <taxon>Sphingobacteriaceae</taxon>
        <taxon>Pedobacter</taxon>
    </lineage>
</organism>
<dbReference type="PANTHER" id="PTHR21599">
    <property type="entry name" value="GLYCERATE KINASE"/>
    <property type="match status" value="1"/>
</dbReference>
<dbReference type="AlphaFoldDB" id="A0A1H4DY62"/>
<dbReference type="STRING" id="425514.SAMN05443550_105152"/>
<dbReference type="InterPro" id="IPR018197">
    <property type="entry name" value="Glycerate_kinase_RE-like"/>
</dbReference>
<dbReference type="Gene3D" id="3.40.50.10350">
    <property type="entry name" value="Glycerate kinase, domain 1"/>
    <property type="match status" value="1"/>
</dbReference>
<protein>
    <submittedName>
        <fullName evidence="5">Glycerate kinase</fullName>
    </submittedName>
</protein>
<dbReference type="EMBL" id="FNRA01000005">
    <property type="protein sequence ID" value="SEA77527.1"/>
    <property type="molecule type" value="Genomic_DNA"/>
</dbReference>
<proteinExistence type="inferred from homology"/>
<dbReference type="InterPro" id="IPR004381">
    <property type="entry name" value="Glycerate_kinase"/>
</dbReference>
<gene>
    <name evidence="5" type="ORF">SAMN05443550_105152</name>
</gene>
<dbReference type="NCBIfam" id="TIGR00045">
    <property type="entry name" value="glycerate kinase"/>
    <property type="match status" value="1"/>
</dbReference>
<comment type="similarity">
    <text evidence="1 4">Belongs to the glycerate kinase type-1 family.</text>
</comment>
<reference evidence="5 6" key="1">
    <citation type="submission" date="2016-10" db="EMBL/GenBank/DDBJ databases">
        <authorList>
            <person name="de Groot N.N."/>
        </authorList>
    </citation>
    <scope>NUCLEOTIDE SEQUENCE [LARGE SCALE GENOMIC DNA]</scope>
    <source>
        <strain evidence="5 6">DSM 19033</strain>
    </source>
</reference>
<keyword evidence="2 4" id="KW-0808">Transferase</keyword>
<evidence type="ECO:0000256" key="3">
    <source>
        <dbReference type="ARBA" id="ARBA00022777"/>
    </source>
</evidence>
<evidence type="ECO:0000256" key="2">
    <source>
        <dbReference type="ARBA" id="ARBA00022679"/>
    </source>
</evidence>
<evidence type="ECO:0000313" key="5">
    <source>
        <dbReference type="EMBL" id="SEA77527.1"/>
    </source>
</evidence>
<evidence type="ECO:0000313" key="6">
    <source>
        <dbReference type="Proteomes" id="UP000198850"/>
    </source>
</evidence>
<evidence type="ECO:0000256" key="1">
    <source>
        <dbReference type="ARBA" id="ARBA00006284"/>
    </source>
</evidence>
<evidence type="ECO:0000256" key="4">
    <source>
        <dbReference type="PIRNR" id="PIRNR006078"/>
    </source>
</evidence>
<dbReference type="Proteomes" id="UP000198850">
    <property type="component" value="Unassembled WGS sequence"/>
</dbReference>
<dbReference type="SUPFAM" id="SSF110738">
    <property type="entry name" value="Glycerate kinase I"/>
    <property type="match status" value="1"/>
</dbReference>
<keyword evidence="3 4" id="KW-0418">Kinase</keyword>
<dbReference type="Pfam" id="PF02595">
    <property type="entry name" value="Gly_kinase"/>
    <property type="match status" value="1"/>
</dbReference>
<keyword evidence="6" id="KW-1185">Reference proteome</keyword>
<dbReference type="OrthoDB" id="9774290at2"/>
<accession>A0A1H4DY62</accession>